<dbReference type="Pfam" id="PF14088">
    <property type="entry name" value="DUF4268"/>
    <property type="match status" value="1"/>
</dbReference>
<name>A0A238ULY5_9RHOB</name>
<gene>
    <name evidence="3" type="ORF">EYF88_02650</name>
    <name evidence="2" type="ORF">SAMN06265378_10195</name>
</gene>
<dbReference type="InterPro" id="IPR011856">
    <property type="entry name" value="tRNA_endonuc-like_dom_sf"/>
</dbReference>
<evidence type="ECO:0000313" key="5">
    <source>
        <dbReference type="Proteomes" id="UP000292859"/>
    </source>
</evidence>
<keyword evidence="5" id="KW-1185">Reference proteome</keyword>
<evidence type="ECO:0000313" key="4">
    <source>
        <dbReference type="Proteomes" id="UP000198409"/>
    </source>
</evidence>
<dbReference type="AlphaFoldDB" id="A0A238ULY5"/>
<feature type="domain" description="DUF4268" evidence="1">
    <location>
        <begin position="183"/>
        <end position="316"/>
    </location>
</feature>
<dbReference type="OrthoDB" id="570199at2"/>
<reference evidence="3 5" key="3">
    <citation type="submission" date="2019-02" db="EMBL/GenBank/DDBJ databases">
        <authorList>
            <person name="Zhang G."/>
        </authorList>
    </citation>
    <scope>NUCLEOTIDE SEQUENCE [LARGE SCALE GENOMIC DNA]</scope>
    <source>
        <strain evidence="3 5">CMB17</strain>
    </source>
</reference>
<organism evidence="2 4">
    <name type="scientific">Paracoccus sediminis</name>
    <dbReference type="NCBI Taxonomy" id="1214787"/>
    <lineage>
        <taxon>Bacteria</taxon>
        <taxon>Pseudomonadati</taxon>
        <taxon>Pseudomonadota</taxon>
        <taxon>Alphaproteobacteria</taxon>
        <taxon>Rhodobacterales</taxon>
        <taxon>Paracoccaceae</taxon>
        <taxon>Paracoccus</taxon>
    </lineage>
</organism>
<dbReference type="EMBL" id="SIRL01000001">
    <property type="protein sequence ID" value="TBN53115.1"/>
    <property type="molecule type" value="Genomic_DNA"/>
</dbReference>
<dbReference type="EMBL" id="FZNM01000001">
    <property type="protein sequence ID" value="SNR23024.1"/>
    <property type="molecule type" value="Genomic_DNA"/>
</dbReference>
<dbReference type="RefSeq" id="WP_089386220.1">
    <property type="nucleotide sequence ID" value="NZ_FZNM01000001.1"/>
</dbReference>
<evidence type="ECO:0000313" key="3">
    <source>
        <dbReference type="EMBL" id="TBN53115.1"/>
    </source>
</evidence>
<reference evidence="2" key="1">
    <citation type="submission" date="2017-06" db="EMBL/GenBank/DDBJ databases">
        <authorList>
            <person name="Kim H.J."/>
            <person name="Triplett B.A."/>
        </authorList>
    </citation>
    <scope>NUCLEOTIDE SEQUENCE [LARGE SCALE GENOMIC DNA]</scope>
    <source>
        <strain evidence="2">DSM 26170</strain>
    </source>
</reference>
<dbReference type="Proteomes" id="UP000292859">
    <property type="component" value="Unassembled WGS sequence"/>
</dbReference>
<evidence type="ECO:0000313" key="2">
    <source>
        <dbReference type="EMBL" id="SNR23024.1"/>
    </source>
</evidence>
<evidence type="ECO:0000259" key="1">
    <source>
        <dbReference type="Pfam" id="PF14088"/>
    </source>
</evidence>
<accession>A0A238ULY5</accession>
<dbReference type="Proteomes" id="UP000198409">
    <property type="component" value="Unassembled WGS sequence"/>
</dbReference>
<dbReference type="Gene3D" id="3.40.1350.10">
    <property type="match status" value="1"/>
</dbReference>
<proteinExistence type="predicted"/>
<protein>
    <submittedName>
        <fullName evidence="3">DUF4268 domain-containing protein</fullName>
    </submittedName>
</protein>
<dbReference type="InterPro" id="IPR025364">
    <property type="entry name" value="DUF4268"/>
</dbReference>
<sequence length="326" mass="37705">MTALGKLERIPLIREIWKKEAQDFTPWLAKVENLSILSEALGLGPEGLQLEAREKGVGSFSADLVCRDTNSQENSLVLIECQFGQSDHDHLGKLLTYGGGLKARTVVLVGEKIRQEHKAALEWLNDITDDSQAFFACELELWRIGNSLPAPRFNIVVEPNEWSRNLRRTIREESVPSENALTYKRFWQAFIDHLGARNPTIRPRTAAPQHWMDYPVGRANISIQLELSQRDRRNRISLFLQSSMAKHWFDELETKKNQIEDEFGISLEWDRLPSRQSARIYLMQSDVDPANEKDWKAQHHWLADHLERFQRIFGPRVRQLSGQNSL</sequence>
<reference evidence="4" key="2">
    <citation type="submission" date="2017-06" db="EMBL/GenBank/DDBJ databases">
        <authorList>
            <person name="Varghese N."/>
            <person name="Submissions S."/>
        </authorList>
    </citation>
    <scope>NUCLEOTIDE SEQUENCE [LARGE SCALE GENOMIC DNA]</scope>
    <source>
        <strain evidence="4">DSM 26170</strain>
    </source>
</reference>
<dbReference type="GO" id="GO:0003676">
    <property type="term" value="F:nucleic acid binding"/>
    <property type="evidence" value="ECO:0007669"/>
    <property type="project" value="InterPro"/>
</dbReference>